<accession>A0A4U5VIN9</accession>
<dbReference type="AlphaFoldDB" id="A0A4U5VIN9"/>
<dbReference type="InterPro" id="IPR054708">
    <property type="entry name" value="MTPAP-like_central"/>
</dbReference>
<dbReference type="EMBL" id="CM014096">
    <property type="protein sequence ID" value="TKS87989.1"/>
    <property type="molecule type" value="Genomic_DNA"/>
</dbReference>
<keyword evidence="4" id="KW-0479">Metal-binding</keyword>
<organism evidence="9 10">
    <name type="scientific">Collichthys lucidus</name>
    <name type="common">Big head croaker</name>
    <name type="synonym">Sciaena lucida</name>
    <dbReference type="NCBI Taxonomy" id="240159"/>
    <lineage>
        <taxon>Eukaryota</taxon>
        <taxon>Metazoa</taxon>
        <taxon>Chordata</taxon>
        <taxon>Craniata</taxon>
        <taxon>Vertebrata</taxon>
        <taxon>Euteleostomi</taxon>
        <taxon>Actinopterygii</taxon>
        <taxon>Neopterygii</taxon>
        <taxon>Teleostei</taxon>
        <taxon>Neoteleostei</taxon>
        <taxon>Acanthomorphata</taxon>
        <taxon>Eupercaria</taxon>
        <taxon>Sciaenidae</taxon>
        <taxon>Collichthys</taxon>
    </lineage>
</organism>
<dbReference type="Pfam" id="PF03828">
    <property type="entry name" value="PAP_assoc"/>
    <property type="match status" value="1"/>
</dbReference>
<dbReference type="GO" id="GO:0005739">
    <property type="term" value="C:mitochondrion"/>
    <property type="evidence" value="ECO:0007669"/>
    <property type="project" value="TreeGrafter"/>
</dbReference>
<dbReference type="GO" id="GO:0046872">
    <property type="term" value="F:metal ion binding"/>
    <property type="evidence" value="ECO:0007669"/>
    <property type="project" value="UniProtKB-KW"/>
</dbReference>
<evidence type="ECO:0000256" key="4">
    <source>
        <dbReference type="ARBA" id="ARBA00022723"/>
    </source>
</evidence>
<evidence type="ECO:0000256" key="5">
    <source>
        <dbReference type="ARBA" id="ARBA00022842"/>
    </source>
</evidence>
<comment type="cofactor">
    <cofactor evidence="2">
        <name>Mg(2+)</name>
        <dbReference type="ChEBI" id="CHEBI:18420"/>
    </cofactor>
</comment>
<evidence type="ECO:0000256" key="3">
    <source>
        <dbReference type="ARBA" id="ARBA00022679"/>
    </source>
</evidence>
<dbReference type="STRING" id="240159.A0A4U5VIN9"/>
<dbReference type="SUPFAM" id="SSF81301">
    <property type="entry name" value="Nucleotidyltransferase"/>
    <property type="match status" value="1"/>
</dbReference>
<dbReference type="InterPro" id="IPR002058">
    <property type="entry name" value="PAP_assoc"/>
</dbReference>
<proteinExistence type="predicted"/>
<evidence type="ECO:0000259" key="7">
    <source>
        <dbReference type="Pfam" id="PF17797"/>
    </source>
</evidence>
<feature type="domain" description="RL" evidence="7">
    <location>
        <begin position="58"/>
        <end position="127"/>
    </location>
</feature>
<dbReference type="Gene3D" id="3.30.460.10">
    <property type="entry name" value="Beta Polymerase, domain 2"/>
    <property type="match status" value="1"/>
</dbReference>
<dbReference type="SUPFAM" id="SSF81631">
    <property type="entry name" value="PAP/OAS1 substrate-binding domain"/>
    <property type="match status" value="1"/>
</dbReference>
<reference evidence="9 10" key="1">
    <citation type="submission" date="2019-01" db="EMBL/GenBank/DDBJ databases">
        <title>Genome Assembly of Collichthys lucidus.</title>
        <authorList>
            <person name="Cai M."/>
            <person name="Xiao S."/>
        </authorList>
    </citation>
    <scope>NUCLEOTIDE SEQUENCE [LARGE SCALE GENOMIC DNA]</scope>
    <source>
        <strain evidence="9">JT15FE1705JMU</strain>
        <tissue evidence="9">Muscle</tissue>
    </source>
</reference>
<dbReference type="PANTHER" id="PTHR12271:SF133">
    <property type="entry name" value="POLY(A) RNA POLYMERASE, MITOCHONDRIAL"/>
    <property type="match status" value="1"/>
</dbReference>
<name>A0A4U5VIN9_COLLU</name>
<gene>
    <name evidence="9" type="ORF">D9C73_022113</name>
</gene>
<sequence length="625" mass="69620">MASSLAVCRLQMRGGGRLLRTSLKVHTSLHTSAGTNVVAAREEGARKDVTDEKDGHKSLYALQAERQGQAERSVLISYHSRINEKKFLKYLSRHGDINKYFFYESYGIYAVVEFGSRDSVASLLEETAIPSVNHEAMVPFKSRLLSLKNLGSADSPNQQSGPQCQPQTTVPINQLIQTLSKEGSIDQQVTSLTEAYQLTEENSRLRFLVCSLLKDIAAAYFPECTVRPFGSSVNGFGKLGCDLDMILDLDGISGRKTKMFMHQQIPDLIFADMPKQEPEFLTVQVDAASLLTFNSTVHLIPRSGLSLEYQLKRANSERSATQSILSVIGECVDQFGPGCVGVQKILNARCPLLRFAHQPSGFQCDLTANNRVAIKSTELLYLYGELDPRVRHLVFTVRCWARTHGITSSIPGAWISNFSLTVMVLFFLQRRSPPIIPTLDHLKDLAGPADKSVIEGNDCTFVSDFSKIQLESNTETLEQLLHEFFEFYATFPFSKMSINIRKGKEQNKPEVAPLHIQNPFEISLNVSKNVNATQLERFVALCQESSWLLQQSETSTPREPLFNCTTHGCLIGAWHRITSNQSLRASATVVVCTFFFSLDSREATSIQHQPDQAPVETVTACCDGR</sequence>
<dbReference type="Proteomes" id="UP000298787">
    <property type="component" value="Chromosome 19"/>
</dbReference>
<dbReference type="GO" id="GO:1990817">
    <property type="term" value="F:poly(A) RNA polymerase activity"/>
    <property type="evidence" value="ECO:0007669"/>
    <property type="project" value="TreeGrafter"/>
</dbReference>
<dbReference type="InterPro" id="IPR041252">
    <property type="entry name" value="RL"/>
</dbReference>
<keyword evidence="10" id="KW-1185">Reference proteome</keyword>
<dbReference type="PANTHER" id="PTHR12271">
    <property type="entry name" value="POLY A POLYMERASE CID PAP -RELATED"/>
    <property type="match status" value="1"/>
</dbReference>
<evidence type="ECO:0000313" key="10">
    <source>
        <dbReference type="Proteomes" id="UP000298787"/>
    </source>
</evidence>
<feature type="domain" description="PAP-associated" evidence="6">
    <location>
        <begin position="477"/>
        <end position="522"/>
    </location>
</feature>
<comment type="cofactor">
    <cofactor evidence="1">
        <name>Mn(2+)</name>
        <dbReference type="ChEBI" id="CHEBI:29035"/>
    </cofactor>
</comment>
<feature type="domain" description="Poly(A) RNA polymerase mitochondrial-like central palm" evidence="8">
    <location>
        <begin position="185"/>
        <end position="384"/>
    </location>
</feature>
<evidence type="ECO:0000313" key="9">
    <source>
        <dbReference type="EMBL" id="TKS87989.1"/>
    </source>
</evidence>
<dbReference type="Gene3D" id="1.10.1410.10">
    <property type="match status" value="1"/>
</dbReference>
<keyword evidence="5" id="KW-0460">Magnesium</keyword>
<evidence type="ECO:0000259" key="6">
    <source>
        <dbReference type="Pfam" id="PF03828"/>
    </source>
</evidence>
<dbReference type="InterPro" id="IPR043519">
    <property type="entry name" value="NT_sf"/>
</dbReference>
<protein>
    <submittedName>
        <fullName evidence="9">Poly(A) RNA polymerase, mitochondrial</fullName>
    </submittedName>
</protein>
<evidence type="ECO:0000259" key="8">
    <source>
        <dbReference type="Pfam" id="PF22600"/>
    </source>
</evidence>
<dbReference type="GO" id="GO:0031123">
    <property type="term" value="P:RNA 3'-end processing"/>
    <property type="evidence" value="ECO:0007669"/>
    <property type="project" value="TreeGrafter"/>
</dbReference>
<keyword evidence="3" id="KW-0808">Transferase</keyword>
<dbReference type="CDD" id="cd05402">
    <property type="entry name" value="NT_PAP_TUTase"/>
    <property type="match status" value="1"/>
</dbReference>
<dbReference type="Pfam" id="PF17797">
    <property type="entry name" value="RL"/>
    <property type="match status" value="1"/>
</dbReference>
<evidence type="ECO:0000256" key="1">
    <source>
        <dbReference type="ARBA" id="ARBA00001936"/>
    </source>
</evidence>
<dbReference type="Pfam" id="PF22600">
    <property type="entry name" value="MTPAP-like_central"/>
    <property type="match status" value="1"/>
</dbReference>
<evidence type="ECO:0000256" key="2">
    <source>
        <dbReference type="ARBA" id="ARBA00001946"/>
    </source>
</evidence>